<keyword evidence="2" id="KW-1185">Reference proteome</keyword>
<organism evidence="1 2">
    <name type="scientific">Miscanthus lutarioriparius</name>
    <dbReference type="NCBI Taxonomy" id="422564"/>
    <lineage>
        <taxon>Eukaryota</taxon>
        <taxon>Viridiplantae</taxon>
        <taxon>Streptophyta</taxon>
        <taxon>Embryophyta</taxon>
        <taxon>Tracheophyta</taxon>
        <taxon>Spermatophyta</taxon>
        <taxon>Magnoliopsida</taxon>
        <taxon>Liliopsida</taxon>
        <taxon>Poales</taxon>
        <taxon>Poaceae</taxon>
        <taxon>PACMAD clade</taxon>
        <taxon>Panicoideae</taxon>
        <taxon>Andropogonodae</taxon>
        <taxon>Andropogoneae</taxon>
        <taxon>Saccharinae</taxon>
        <taxon>Miscanthus</taxon>
    </lineage>
</organism>
<evidence type="ECO:0000313" key="1">
    <source>
        <dbReference type="EMBL" id="CAD6339777.1"/>
    </source>
</evidence>
<reference evidence="1" key="1">
    <citation type="submission" date="2020-10" db="EMBL/GenBank/DDBJ databases">
        <authorList>
            <person name="Han B."/>
            <person name="Lu T."/>
            <person name="Zhao Q."/>
            <person name="Huang X."/>
            <person name="Zhao Y."/>
        </authorList>
    </citation>
    <scope>NUCLEOTIDE SEQUENCE</scope>
</reference>
<proteinExistence type="predicted"/>
<dbReference type="OrthoDB" id="785739at2759"/>
<dbReference type="EMBL" id="CAJGYO010000019">
    <property type="protein sequence ID" value="CAD6339777.1"/>
    <property type="molecule type" value="Genomic_DNA"/>
</dbReference>
<protein>
    <submittedName>
        <fullName evidence="1">Uncharacterized protein</fullName>
    </submittedName>
</protein>
<accession>A0A811SAX8</accession>
<sequence length="103" mass="11029">MALEAETVSRRPFLAAGGGDGELSAGTTVPVLLATEKDRPVDEVIWGNEKRMKRELLAWAKAVASMATSSGKNTTSSSPSSPWLSMTRTAEDSLSFFIPWIGL</sequence>
<evidence type="ECO:0000313" key="2">
    <source>
        <dbReference type="Proteomes" id="UP000604825"/>
    </source>
</evidence>
<gene>
    <name evidence="1" type="ORF">NCGR_LOCUS63875</name>
</gene>
<comment type="caution">
    <text evidence="1">The sequence shown here is derived from an EMBL/GenBank/DDBJ whole genome shotgun (WGS) entry which is preliminary data.</text>
</comment>
<dbReference type="Proteomes" id="UP000604825">
    <property type="component" value="Unassembled WGS sequence"/>
</dbReference>
<name>A0A811SAX8_9POAL</name>
<dbReference type="AlphaFoldDB" id="A0A811SAX8"/>